<comment type="pathway">
    <text evidence="2">Porphyrin-containing compound metabolism; protoporphyrin-IX biosynthesis; coproporphyrinogen-III from 5-aminolevulinate: step 2/4.</text>
</comment>
<evidence type="ECO:0000256" key="2">
    <source>
        <dbReference type="ARBA" id="ARBA00004735"/>
    </source>
</evidence>
<name>A0A2K9NT01_BACTC</name>
<dbReference type="SUPFAM" id="SSF53850">
    <property type="entry name" value="Periplasmic binding protein-like II"/>
    <property type="match status" value="1"/>
</dbReference>
<sequence>MEFFVWKIFSDKVPSSILKRWKRYIKRNQQSLPLPKNAQDLLYLAHHLIGRSYSLPTHYKIGTRGSLLALTQCGQVKDELERLTGDTFELVVIKTQGDIQTSQPLWQMSGNNFFTKELDEALLNDQVDLVVHSHKDLGSLRPEGITMAAVTKRSFAHDILLIKNETIPTIKNRAELIIGTSSPRRIVNIEKKLADYLPKAKNVVVKTKMLRGNINTRIQKLRDGEYDAIVLALPGIERLAHTPSSNEELKRLLDGINFMILPQTVFPSSASQGALAIECKLNRADNGELLKKLALVQDARTKEEVVRERKAFNEYGGGCHLAVGINVRKLHSSKGEFFLHSHQGHLNGKDVSLFELEGRSLPAFVMAPKVFDGHPANDQLITKKNIPVTLDQGLHLYITSKYCFEAISGSNPKSLWAAGTKTMKDLAALGFWVNGTADGIGDDEVENLRSSRAAGIMVDTNAQLIVLSNDEAKSTLTTAEVVACYKREINKNLSAEFKAEILKTEVFYWTSYFQYQAYIYHFPEIKDRMHACGIGKTYDLFRTNGVEVLPMAGIEEFKSWTRV</sequence>
<evidence type="ECO:0000259" key="9">
    <source>
        <dbReference type="Pfam" id="PF01379"/>
    </source>
</evidence>
<comment type="catalytic activity">
    <reaction evidence="7">
        <text>4 porphobilinogen + H2O = hydroxymethylbilane + 4 NH4(+)</text>
        <dbReference type="Rhea" id="RHEA:13185"/>
        <dbReference type="ChEBI" id="CHEBI:15377"/>
        <dbReference type="ChEBI" id="CHEBI:28938"/>
        <dbReference type="ChEBI" id="CHEBI:57845"/>
        <dbReference type="ChEBI" id="CHEBI:58126"/>
        <dbReference type="EC" id="2.5.1.61"/>
    </reaction>
</comment>
<dbReference type="GO" id="GO:0006782">
    <property type="term" value="P:protoporphyrinogen IX biosynthetic process"/>
    <property type="evidence" value="ECO:0007669"/>
    <property type="project" value="UniProtKB-UniPathway"/>
</dbReference>
<evidence type="ECO:0000256" key="7">
    <source>
        <dbReference type="ARBA" id="ARBA00048169"/>
    </source>
</evidence>
<dbReference type="PRINTS" id="PR00151">
    <property type="entry name" value="PORPHBDMNASE"/>
</dbReference>
<reference evidence="10 11" key="1">
    <citation type="submission" date="2018-01" db="EMBL/GenBank/DDBJ databases">
        <title>Complete genome sequence of Bacteriovorax stolpii DSM12778.</title>
        <authorList>
            <person name="Tang B."/>
            <person name="Chang J."/>
        </authorList>
    </citation>
    <scope>NUCLEOTIDE SEQUENCE [LARGE SCALE GENOMIC DNA]</scope>
    <source>
        <strain evidence="10 11">DSM 12778</strain>
    </source>
</reference>
<evidence type="ECO:0000256" key="4">
    <source>
        <dbReference type="ARBA" id="ARBA00012655"/>
    </source>
</evidence>
<dbReference type="EC" id="2.5.1.61" evidence="4 8"/>
<proteinExistence type="inferred from homology"/>
<evidence type="ECO:0000256" key="8">
    <source>
        <dbReference type="NCBIfam" id="TIGR00212"/>
    </source>
</evidence>
<evidence type="ECO:0000256" key="3">
    <source>
        <dbReference type="ARBA" id="ARBA00005638"/>
    </source>
</evidence>
<evidence type="ECO:0000313" key="10">
    <source>
        <dbReference type="EMBL" id="AUN98656.1"/>
    </source>
</evidence>
<dbReference type="InterPro" id="IPR022417">
    <property type="entry name" value="Porphobilin_deaminase_N"/>
</dbReference>
<comment type="function">
    <text evidence="1">Tetrapolymerization of the monopyrrole PBG into the hydroxymethylbilane pre-uroporphyrinogen in several discrete steps.</text>
</comment>
<dbReference type="PANTHER" id="PTHR11557:SF0">
    <property type="entry name" value="PORPHOBILINOGEN DEAMINASE"/>
    <property type="match status" value="1"/>
</dbReference>
<keyword evidence="11" id="KW-1185">Reference proteome</keyword>
<dbReference type="Gene3D" id="3.40.190.10">
    <property type="entry name" value="Periplasmic binding protein-like II"/>
    <property type="match status" value="2"/>
</dbReference>
<dbReference type="GO" id="GO:0005737">
    <property type="term" value="C:cytoplasm"/>
    <property type="evidence" value="ECO:0007669"/>
    <property type="project" value="UniProtKB-UniRule"/>
</dbReference>
<dbReference type="AlphaFoldDB" id="A0A2K9NT01"/>
<evidence type="ECO:0000313" key="11">
    <source>
        <dbReference type="Proteomes" id="UP000235584"/>
    </source>
</evidence>
<keyword evidence="5" id="KW-0808">Transferase</keyword>
<gene>
    <name evidence="10" type="ORF">C0V70_11195</name>
</gene>
<evidence type="ECO:0000256" key="1">
    <source>
        <dbReference type="ARBA" id="ARBA00002869"/>
    </source>
</evidence>
<dbReference type="EMBL" id="CP025704">
    <property type="protein sequence ID" value="AUN98656.1"/>
    <property type="molecule type" value="Genomic_DNA"/>
</dbReference>
<accession>A0A2K9NT01</accession>
<feature type="domain" description="Porphobilinogen deaminase N-terminal" evidence="9">
    <location>
        <begin position="60"/>
        <end position="283"/>
    </location>
</feature>
<dbReference type="PANTHER" id="PTHR11557">
    <property type="entry name" value="PORPHOBILINOGEN DEAMINASE"/>
    <property type="match status" value="1"/>
</dbReference>
<evidence type="ECO:0000256" key="5">
    <source>
        <dbReference type="ARBA" id="ARBA00022679"/>
    </source>
</evidence>
<evidence type="ECO:0000256" key="6">
    <source>
        <dbReference type="ARBA" id="ARBA00023244"/>
    </source>
</evidence>
<protein>
    <recommendedName>
        <fullName evidence="4 8">Hydroxymethylbilane synthase</fullName>
        <ecNumber evidence="4 8">2.5.1.61</ecNumber>
    </recommendedName>
</protein>
<dbReference type="GO" id="GO:0004418">
    <property type="term" value="F:hydroxymethylbilane synthase activity"/>
    <property type="evidence" value="ECO:0007669"/>
    <property type="project" value="UniProtKB-UniRule"/>
</dbReference>
<dbReference type="NCBIfam" id="TIGR00212">
    <property type="entry name" value="hemC"/>
    <property type="match status" value="1"/>
</dbReference>
<dbReference type="KEGG" id="bsto:C0V70_11195"/>
<dbReference type="Proteomes" id="UP000235584">
    <property type="component" value="Chromosome"/>
</dbReference>
<organism evidence="10 11">
    <name type="scientific">Bacteriovorax stolpii</name>
    <name type="common">Bdellovibrio stolpii</name>
    <dbReference type="NCBI Taxonomy" id="960"/>
    <lineage>
        <taxon>Bacteria</taxon>
        <taxon>Pseudomonadati</taxon>
        <taxon>Bdellovibrionota</taxon>
        <taxon>Bacteriovoracia</taxon>
        <taxon>Bacteriovoracales</taxon>
        <taxon>Bacteriovoracaceae</taxon>
        <taxon>Bacteriovorax</taxon>
    </lineage>
</organism>
<dbReference type="Pfam" id="PF01379">
    <property type="entry name" value="Porphobil_deam"/>
    <property type="match status" value="1"/>
</dbReference>
<comment type="similarity">
    <text evidence="3">Belongs to the HMBS family.</text>
</comment>
<dbReference type="UniPathway" id="UPA00251">
    <property type="reaction ID" value="UER00319"/>
</dbReference>
<dbReference type="InterPro" id="IPR000860">
    <property type="entry name" value="HemC"/>
</dbReference>
<dbReference type="OrthoDB" id="9810298at2"/>
<keyword evidence="6" id="KW-0627">Porphyrin biosynthesis</keyword>